<evidence type="ECO:0000256" key="2">
    <source>
        <dbReference type="ARBA" id="ARBA00022723"/>
    </source>
</evidence>
<geneLocation type="plasmid" evidence="5 6">
    <name>pDATS03</name>
</geneLocation>
<gene>
    <name evidence="5" type="ORF">M8445_18130</name>
</gene>
<dbReference type="RefSeq" id="WP_273991498.1">
    <property type="nucleotide sequence ID" value="NZ_BAABQT010000024.1"/>
</dbReference>
<keyword evidence="2" id="KW-0479">Metal-binding</keyword>
<comment type="cofactor">
    <cofactor evidence="1">
        <name>a divalent metal cation</name>
        <dbReference type="ChEBI" id="CHEBI:60240"/>
    </cofactor>
</comment>
<dbReference type="InterPro" id="IPR027806">
    <property type="entry name" value="HARBI1_dom"/>
</dbReference>
<dbReference type="EMBL" id="CP115168">
    <property type="protein sequence ID" value="WDA60751.1"/>
    <property type="molecule type" value="Genomic_DNA"/>
</dbReference>
<proteinExistence type="predicted"/>
<reference evidence="5 6" key="1">
    <citation type="submission" date="2022-12" db="EMBL/GenBank/DDBJ databases">
        <title>Genome Sequence of Deinococcus aquaticus Type Strain PB314.</title>
        <authorList>
            <person name="Albert C."/>
            <person name="Hill J."/>
            <person name="Boren L."/>
            <person name="Scholz-Ng S."/>
            <person name="Fatema N."/>
            <person name="Grosso R."/>
            <person name="Soboslay E."/>
            <person name="Tuohy J."/>
        </authorList>
    </citation>
    <scope>NUCLEOTIDE SEQUENCE [LARGE SCALE GENOMIC DNA]</scope>
    <source>
        <strain evidence="5 6">PB-314</strain>
        <plasmid evidence="5 6">pDATS03</plasmid>
    </source>
</reference>
<dbReference type="Pfam" id="PF13359">
    <property type="entry name" value="DDE_Tnp_4"/>
    <property type="match status" value="1"/>
</dbReference>
<protein>
    <submittedName>
        <fullName evidence="5">Transposase</fullName>
    </submittedName>
</protein>
<evidence type="ECO:0000256" key="3">
    <source>
        <dbReference type="SAM" id="MobiDB-lite"/>
    </source>
</evidence>
<evidence type="ECO:0000313" key="6">
    <source>
        <dbReference type="Proteomes" id="UP001217044"/>
    </source>
</evidence>
<evidence type="ECO:0000313" key="5">
    <source>
        <dbReference type="EMBL" id="WDA60751.1"/>
    </source>
</evidence>
<evidence type="ECO:0000256" key="1">
    <source>
        <dbReference type="ARBA" id="ARBA00001968"/>
    </source>
</evidence>
<accession>A0ABY7V6D2</accession>
<evidence type="ECO:0000259" key="4">
    <source>
        <dbReference type="Pfam" id="PF13359"/>
    </source>
</evidence>
<keyword evidence="5" id="KW-0614">Plasmid</keyword>
<name>A0ABY7V6D2_9DEIO</name>
<feature type="region of interest" description="Disordered" evidence="3">
    <location>
        <begin position="48"/>
        <end position="78"/>
    </location>
</feature>
<organism evidence="5 6">
    <name type="scientific">Deinococcus aquaticus</name>
    <dbReference type="NCBI Taxonomy" id="328692"/>
    <lineage>
        <taxon>Bacteria</taxon>
        <taxon>Thermotogati</taxon>
        <taxon>Deinococcota</taxon>
        <taxon>Deinococci</taxon>
        <taxon>Deinococcales</taxon>
        <taxon>Deinococcaceae</taxon>
        <taxon>Deinococcus</taxon>
    </lineage>
</organism>
<keyword evidence="6" id="KW-1185">Reference proteome</keyword>
<dbReference type="Proteomes" id="UP001217044">
    <property type="component" value="Plasmid pDATS03"/>
</dbReference>
<feature type="domain" description="DDE Tnp4" evidence="4">
    <location>
        <begin position="5"/>
        <end position="120"/>
    </location>
</feature>
<sequence length="127" mass="14615">MIDVSTRMILCVATAFGSMHDLTLFWQSGVQIHPESALIGDAGHQGIRRHHGHSVTPHKATKKAPLTPEQRQQNRELASTRRRVEHVIRCLKIFRVLKNIYHHRRWRFSLRVNLIAALCNRTVVNVA</sequence>